<sequence length="286" mass="30241">MRVGFAVLAFGALLAAVCGALAFSGAAGAAEEGGGDFLLEEGPAPPGANDPSCRPEAGRPPVVLVHGTFANMRANFLRLSPWLAGRGYCVYALDYGDHVGPVYALGDIKESARELGRFVDRVLAYTGARKVSIVGHSQGGMMPRYYIKYLGGAGKVEDLVGLAPSNHGTRVPERLLYGSPIALDAGLLGLCTSCDQQQIGSAFLRRLNSGDETPGEVDYTVIATRTDAVVVPYTSGFLSGPPRQLTNVLLQDRYPYDPSGHLGIVFDANAYRVVLDALEREGPARP</sequence>
<dbReference type="EMBL" id="CP000386">
    <property type="protein sequence ID" value="ABG05218.1"/>
    <property type="molecule type" value="Genomic_DNA"/>
</dbReference>
<evidence type="ECO:0000313" key="3">
    <source>
        <dbReference type="Proteomes" id="UP000006637"/>
    </source>
</evidence>
<name>Q1ATR0_RUBXD</name>
<evidence type="ECO:0000313" key="2">
    <source>
        <dbReference type="EMBL" id="ABG05218.1"/>
    </source>
</evidence>
<proteinExistence type="predicted"/>
<dbReference type="KEGG" id="rxy:Rxyl_2289"/>
<gene>
    <name evidence="2" type="ordered locus">Rxyl_2289</name>
</gene>
<dbReference type="PANTHER" id="PTHR32015">
    <property type="entry name" value="FASTING INDUCED LIPASE"/>
    <property type="match status" value="1"/>
</dbReference>
<feature type="chain" id="PRO_5004187604" evidence="1">
    <location>
        <begin position="30"/>
        <end position="286"/>
    </location>
</feature>
<dbReference type="InterPro" id="IPR002918">
    <property type="entry name" value="Lipase_EstA/Esterase_EstB"/>
</dbReference>
<dbReference type="STRING" id="266117.Rxyl_2289"/>
<dbReference type="SUPFAM" id="SSF53474">
    <property type="entry name" value="alpha/beta-Hydrolases"/>
    <property type="match status" value="1"/>
</dbReference>
<dbReference type="HOGENOM" id="CLU_029537_1_2_11"/>
<accession>Q1ATR0</accession>
<dbReference type="ESTHER" id="rubxd-Q1ATR0">
    <property type="family name" value="Lipase_2"/>
</dbReference>
<dbReference type="Proteomes" id="UP000006637">
    <property type="component" value="Chromosome"/>
</dbReference>
<keyword evidence="1" id="KW-0732">Signal</keyword>
<dbReference type="GO" id="GO:0016042">
    <property type="term" value="P:lipid catabolic process"/>
    <property type="evidence" value="ECO:0007669"/>
    <property type="project" value="InterPro"/>
</dbReference>
<dbReference type="PhylomeDB" id="Q1ATR0"/>
<dbReference type="PANTHER" id="PTHR32015:SF1">
    <property type="entry name" value="LIPASE"/>
    <property type="match status" value="1"/>
</dbReference>
<keyword evidence="3" id="KW-1185">Reference proteome</keyword>
<dbReference type="InterPro" id="IPR029058">
    <property type="entry name" value="AB_hydrolase_fold"/>
</dbReference>
<reference evidence="2 3" key="1">
    <citation type="submission" date="2006-06" db="EMBL/GenBank/DDBJ databases">
        <title>Complete sequence of Rubrobacter xylanophilus DSM 9941.</title>
        <authorList>
            <consortium name="US DOE Joint Genome Institute"/>
            <person name="Copeland A."/>
            <person name="Lucas S."/>
            <person name="Lapidus A."/>
            <person name="Barry K."/>
            <person name="Detter J.C."/>
            <person name="Glavina del Rio T."/>
            <person name="Hammon N."/>
            <person name="Israni S."/>
            <person name="Dalin E."/>
            <person name="Tice H."/>
            <person name="Pitluck S."/>
            <person name="Munk A.C."/>
            <person name="Brettin T."/>
            <person name="Bruce D."/>
            <person name="Han C."/>
            <person name="Tapia R."/>
            <person name="Gilna P."/>
            <person name="Schmutz J."/>
            <person name="Larimer F."/>
            <person name="Land M."/>
            <person name="Hauser L."/>
            <person name="Kyrpides N."/>
            <person name="Lykidis A."/>
            <person name="da Costa M.S."/>
            <person name="Rainey F.A."/>
            <person name="Empadinhas N."/>
            <person name="Jolivet E."/>
            <person name="Battista J.R."/>
            <person name="Richardson P."/>
        </authorList>
    </citation>
    <scope>NUCLEOTIDE SEQUENCE [LARGE SCALE GENOMIC DNA]</scope>
    <source>
        <strain evidence="3">DSM 9941 / NBRC 16129 / PRD-1</strain>
    </source>
</reference>
<organism evidence="2 3">
    <name type="scientific">Rubrobacter xylanophilus (strain DSM 9941 / JCM 11954 / NBRC 16129 / PRD-1)</name>
    <dbReference type="NCBI Taxonomy" id="266117"/>
    <lineage>
        <taxon>Bacteria</taxon>
        <taxon>Bacillati</taxon>
        <taxon>Actinomycetota</taxon>
        <taxon>Rubrobacteria</taxon>
        <taxon>Rubrobacterales</taxon>
        <taxon>Rubrobacteraceae</taxon>
        <taxon>Rubrobacter</taxon>
    </lineage>
</organism>
<dbReference type="Pfam" id="PF01674">
    <property type="entry name" value="Lipase_2"/>
    <property type="match status" value="1"/>
</dbReference>
<dbReference type="GO" id="GO:0016298">
    <property type="term" value="F:lipase activity"/>
    <property type="evidence" value="ECO:0007669"/>
    <property type="project" value="TreeGrafter"/>
</dbReference>
<protein>
    <submittedName>
        <fullName evidence="2">Lipase, class 2</fullName>
    </submittedName>
</protein>
<evidence type="ECO:0000256" key="1">
    <source>
        <dbReference type="SAM" id="SignalP"/>
    </source>
</evidence>
<dbReference type="eggNOG" id="COG1075">
    <property type="taxonomic scope" value="Bacteria"/>
</dbReference>
<dbReference type="Gene3D" id="3.40.50.1820">
    <property type="entry name" value="alpha/beta hydrolase"/>
    <property type="match status" value="1"/>
</dbReference>
<feature type="signal peptide" evidence="1">
    <location>
        <begin position="1"/>
        <end position="29"/>
    </location>
</feature>
<dbReference type="AlphaFoldDB" id="Q1ATR0"/>